<accession>A0A660S5N7</accession>
<reference evidence="2 3" key="1">
    <citation type="submission" date="2018-06" db="EMBL/GenBank/DDBJ databases">
        <title>Extensive metabolic versatility and redundancy in microbially diverse, dynamic hydrothermal sediments.</title>
        <authorList>
            <person name="Dombrowski N."/>
            <person name="Teske A."/>
            <person name="Baker B.J."/>
        </authorList>
    </citation>
    <scope>NUCLEOTIDE SEQUENCE [LARGE SCALE GENOMIC DNA]</scope>
    <source>
        <strain evidence="2">B35_G9</strain>
    </source>
</reference>
<feature type="transmembrane region" description="Helical" evidence="1">
    <location>
        <begin position="7"/>
        <end position="28"/>
    </location>
</feature>
<keyword evidence="1" id="KW-0812">Transmembrane</keyword>
<keyword evidence="1" id="KW-1133">Transmembrane helix</keyword>
<comment type="caution">
    <text evidence="2">The sequence shown here is derived from an EMBL/GenBank/DDBJ whole genome shotgun (WGS) entry which is preliminary data.</text>
</comment>
<evidence type="ECO:0000256" key="1">
    <source>
        <dbReference type="SAM" id="Phobius"/>
    </source>
</evidence>
<keyword evidence="1" id="KW-0472">Membrane</keyword>
<dbReference type="NCBIfam" id="TIGR02532">
    <property type="entry name" value="IV_pilin_GFxxxE"/>
    <property type="match status" value="1"/>
</dbReference>
<evidence type="ECO:0000313" key="2">
    <source>
        <dbReference type="EMBL" id="RKX64300.1"/>
    </source>
</evidence>
<dbReference type="Proteomes" id="UP000282321">
    <property type="component" value="Unassembled WGS sequence"/>
</dbReference>
<name>A0A660S5N7_UNCT6</name>
<evidence type="ECO:0008006" key="4">
    <source>
        <dbReference type="Google" id="ProtNLM"/>
    </source>
</evidence>
<organism evidence="2 3">
    <name type="scientific">candidate division TA06 bacterium</name>
    <dbReference type="NCBI Taxonomy" id="2250710"/>
    <lineage>
        <taxon>Bacteria</taxon>
        <taxon>Bacteria division TA06</taxon>
    </lineage>
</organism>
<gene>
    <name evidence="2" type="ORF">DRP44_08535</name>
</gene>
<dbReference type="EMBL" id="QNBC01000174">
    <property type="protein sequence ID" value="RKX64300.1"/>
    <property type="molecule type" value="Genomic_DNA"/>
</dbReference>
<dbReference type="Pfam" id="PF07963">
    <property type="entry name" value="N_methyl"/>
    <property type="match status" value="1"/>
</dbReference>
<dbReference type="InterPro" id="IPR012902">
    <property type="entry name" value="N_methyl_site"/>
</dbReference>
<dbReference type="SUPFAM" id="SSF54523">
    <property type="entry name" value="Pili subunits"/>
    <property type="match status" value="1"/>
</dbReference>
<dbReference type="InterPro" id="IPR045584">
    <property type="entry name" value="Pilin-like"/>
</dbReference>
<dbReference type="Gene3D" id="3.30.700.10">
    <property type="entry name" value="Glycoprotein, Type 4 Pilin"/>
    <property type="match status" value="1"/>
</dbReference>
<protein>
    <recommendedName>
        <fullName evidence="4">Prepilin-type N-terminal cleavage/methylation domain-containing protein</fullName>
    </recommendedName>
</protein>
<dbReference type="AlphaFoldDB" id="A0A660S5N7"/>
<proteinExistence type="predicted"/>
<evidence type="ECO:0000313" key="3">
    <source>
        <dbReference type="Proteomes" id="UP000282321"/>
    </source>
</evidence>
<sequence length="152" mass="16552">MDRFKKGFTIIELLVVIVLIGVIVAIVFSANPMKNLKLYSKDSAMAKLKNVITIASTRAVFSHSEVKLVLYSDSSHANLYTGNASSGSNIWTFDQAISFESPDHSSLAAVTCSLHFSPNGETQIYNGDSLFLVTKEGNKYAEITLLGEVISK</sequence>